<dbReference type="InterPro" id="IPR027469">
    <property type="entry name" value="Cation_efflux_TMD_sf"/>
</dbReference>
<dbReference type="Proteomes" id="UP000232693">
    <property type="component" value="Chromosome"/>
</dbReference>
<evidence type="ECO:0000256" key="3">
    <source>
        <dbReference type="ARBA" id="ARBA00022448"/>
    </source>
</evidence>
<dbReference type="InterPro" id="IPR002524">
    <property type="entry name" value="Cation_efflux"/>
</dbReference>
<dbReference type="RefSeq" id="WP_106645975.1">
    <property type="nucleotide sequence ID" value="NZ_BMGO01000002.1"/>
</dbReference>
<name>A0A2K9AKD3_9GAMM</name>
<evidence type="ECO:0000256" key="4">
    <source>
        <dbReference type="ARBA" id="ARBA00022692"/>
    </source>
</evidence>
<dbReference type="InterPro" id="IPR036837">
    <property type="entry name" value="Cation_efflux_CTD_sf"/>
</dbReference>
<keyword evidence="8" id="KW-0472">Membrane</keyword>
<comment type="similarity">
    <text evidence="2">Belongs to the cation diffusion facilitator (CDF) transporter (TC 2.A.4) family. SLC30A subfamily.</text>
</comment>
<keyword evidence="5" id="KW-0864">Zinc transport</keyword>
<evidence type="ECO:0000256" key="7">
    <source>
        <dbReference type="ARBA" id="ARBA00023065"/>
    </source>
</evidence>
<evidence type="ECO:0000256" key="2">
    <source>
        <dbReference type="ARBA" id="ARBA00008873"/>
    </source>
</evidence>
<dbReference type="KEGG" id="kpd:CW740_02105"/>
<evidence type="ECO:0000259" key="10">
    <source>
        <dbReference type="Pfam" id="PF16916"/>
    </source>
</evidence>
<reference evidence="11 12" key="1">
    <citation type="submission" date="2017-12" db="EMBL/GenBank/DDBJ databases">
        <title>Kangiella profundi FT102 completed genome.</title>
        <authorList>
            <person name="Xu J."/>
            <person name="Wang J."/>
            <person name="Lu Y."/>
        </authorList>
    </citation>
    <scope>NUCLEOTIDE SEQUENCE [LARGE SCALE GENOMIC DNA]</scope>
    <source>
        <strain evidence="11 12">FT102</strain>
    </source>
</reference>
<dbReference type="GO" id="GO:0005385">
    <property type="term" value="F:zinc ion transmembrane transporter activity"/>
    <property type="evidence" value="ECO:0007669"/>
    <property type="project" value="TreeGrafter"/>
</dbReference>
<evidence type="ECO:0000256" key="8">
    <source>
        <dbReference type="ARBA" id="ARBA00023136"/>
    </source>
</evidence>
<evidence type="ECO:0000313" key="12">
    <source>
        <dbReference type="Proteomes" id="UP000232693"/>
    </source>
</evidence>
<dbReference type="SUPFAM" id="SSF161111">
    <property type="entry name" value="Cation efflux protein transmembrane domain-like"/>
    <property type="match status" value="1"/>
</dbReference>
<sequence length="308" mass="33561">MGTHHNHNHLNDDESHGRHVASKKNLLWALSLTGTFMVVEVIGGLVSGSLALLADAGHMLTDTAALLLAYSALYFAAKPADSKRTFGYGRLQVLAAYTNGVFLILLTGWIIWEAIHRFIEPNPIQSISMFTVAVIGLIVNLLVFKILHSAGDSNINIRSALLHVLGDLLGSVGAIIAAVVIWIWGLLWVDPLLSIFVAVLILRSAYHVIKDASHILLEGTPLDISMSNIRLDLMSIEGVKDIHHMHAWSLSEAEPMMTFHALVDPNKDSDSLLEEMLLLLKKEHGIGHATIQVEVENCQVVEGACEAG</sequence>
<dbReference type="Pfam" id="PF16916">
    <property type="entry name" value="ZT_dimer"/>
    <property type="match status" value="1"/>
</dbReference>
<dbReference type="Pfam" id="PF01545">
    <property type="entry name" value="Cation_efflux"/>
    <property type="match status" value="1"/>
</dbReference>
<dbReference type="AlphaFoldDB" id="A0A2K9AKD3"/>
<dbReference type="PANTHER" id="PTHR11562:SF17">
    <property type="entry name" value="RE54080P-RELATED"/>
    <property type="match status" value="1"/>
</dbReference>
<comment type="subcellular location">
    <subcellularLocation>
        <location evidence="1">Membrane</location>
        <topology evidence="1">Multi-pass membrane protein</topology>
    </subcellularLocation>
</comment>
<dbReference type="InterPro" id="IPR050681">
    <property type="entry name" value="CDF/SLC30A"/>
</dbReference>
<keyword evidence="12" id="KW-1185">Reference proteome</keyword>
<evidence type="ECO:0000259" key="9">
    <source>
        <dbReference type="Pfam" id="PF01545"/>
    </source>
</evidence>
<keyword evidence="6" id="KW-1133">Transmembrane helix</keyword>
<evidence type="ECO:0000256" key="6">
    <source>
        <dbReference type="ARBA" id="ARBA00022989"/>
    </source>
</evidence>
<keyword evidence="5" id="KW-0862">Zinc</keyword>
<keyword evidence="4" id="KW-0812">Transmembrane</keyword>
<protein>
    <submittedName>
        <fullName evidence="11">Cation transporter</fullName>
    </submittedName>
</protein>
<evidence type="ECO:0000256" key="1">
    <source>
        <dbReference type="ARBA" id="ARBA00004141"/>
    </source>
</evidence>
<feature type="domain" description="Cation efflux protein cytoplasmic" evidence="10">
    <location>
        <begin position="223"/>
        <end position="294"/>
    </location>
</feature>
<feature type="domain" description="Cation efflux protein transmembrane" evidence="9">
    <location>
        <begin position="28"/>
        <end position="217"/>
    </location>
</feature>
<keyword evidence="3" id="KW-0813">Transport</keyword>
<proteinExistence type="inferred from homology"/>
<gene>
    <name evidence="11" type="ORF">CW740_02105</name>
</gene>
<evidence type="ECO:0000256" key="5">
    <source>
        <dbReference type="ARBA" id="ARBA00022906"/>
    </source>
</evidence>
<dbReference type="InterPro" id="IPR058533">
    <property type="entry name" value="Cation_efflux_TM"/>
</dbReference>
<dbReference type="OrthoDB" id="9809646at2"/>
<keyword evidence="7" id="KW-0406">Ion transport</keyword>
<dbReference type="InterPro" id="IPR027470">
    <property type="entry name" value="Cation_efflux_CTD"/>
</dbReference>
<dbReference type="GO" id="GO:0005886">
    <property type="term" value="C:plasma membrane"/>
    <property type="evidence" value="ECO:0007669"/>
    <property type="project" value="TreeGrafter"/>
</dbReference>
<dbReference type="SUPFAM" id="SSF160240">
    <property type="entry name" value="Cation efflux protein cytoplasmic domain-like"/>
    <property type="match status" value="1"/>
</dbReference>
<dbReference type="Gene3D" id="1.20.1510.10">
    <property type="entry name" value="Cation efflux protein transmembrane domain"/>
    <property type="match status" value="1"/>
</dbReference>
<organism evidence="11 12">
    <name type="scientific">Kangiella profundi</name>
    <dbReference type="NCBI Taxonomy" id="1561924"/>
    <lineage>
        <taxon>Bacteria</taxon>
        <taxon>Pseudomonadati</taxon>
        <taxon>Pseudomonadota</taxon>
        <taxon>Gammaproteobacteria</taxon>
        <taxon>Kangiellales</taxon>
        <taxon>Kangiellaceae</taxon>
        <taxon>Kangiella</taxon>
    </lineage>
</organism>
<dbReference type="EMBL" id="CP025120">
    <property type="protein sequence ID" value="AUD78092.1"/>
    <property type="molecule type" value="Genomic_DNA"/>
</dbReference>
<dbReference type="PANTHER" id="PTHR11562">
    <property type="entry name" value="CATION EFFLUX PROTEIN/ ZINC TRANSPORTER"/>
    <property type="match status" value="1"/>
</dbReference>
<accession>A0A2K9AKD3</accession>
<dbReference type="NCBIfam" id="TIGR01297">
    <property type="entry name" value="CDF"/>
    <property type="match status" value="1"/>
</dbReference>
<evidence type="ECO:0000313" key="11">
    <source>
        <dbReference type="EMBL" id="AUD78092.1"/>
    </source>
</evidence>